<dbReference type="Proteomes" id="UP001430953">
    <property type="component" value="Unassembled WGS sequence"/>
</dbReference>
<sequence length="85" mass="9468">MVGRVIIITYLQEIKLPIDNFVECMMYPRCIALMQGGTFSSIDTFYQTTTTTTTTTTTKKTKTTTGTLKSTGEPAFLKIAVFQAR</sequence>
<accession>A0AAW2GBC7</accession>
<gene>
    <name evidence="1" type="ORF">PUN28_006476</name>
</gene>
<dbReference type="EMBL" id="JADYXP020000005">
    <property type="protein sequence ID" value="KAL0124637.1"/>
    <property type="molecule type" value="Genomic_DNA"/>
</dbReference>
<name>A0AAW2GBC7_9HYME</name>
<organism evidence="1 2">
    <name type="scientific">Cardiocondyla obscurior</name>
    <dbReference type="NCBI Taxonomy" id="286306"/>
    <lineage>
        <taxon>Eukaryota</taxon>
        <taxon>Metazoa</taxon>
        <taxon>Ecdysozoa</taxon>
        <taxon>Arthropoda</taxon>
        <taxon>Hexapoda</taxon>
        <taxon>Insecta</taxon>
        <taxon>Pterygota</taxon>
        <taxon>Neoptera</taxon>
        <taxon>Endopterygota</taxon>
        <taxon>Hymenoptera</taxon>
        <taxon>Apocrita</taxon>
        <taxon>Aculeata</taxon>
        <taxon>Formicoidea</taxon>
        <taxon>Formicidae</taxon>
        <taxon>Myrmicinae</taxon>
        <taxon>Cardiocondyla</taxon>
    </lineage>
</organism>
<comment type="caution">
    <text evidence="1">The sequence shown here is derived from an EMBL/GenBank/DDBJ whole genome shotgun (WGS) entry which is preliminary data.</text>
</comment>
<evidence type="ECO:0000313" key="1">
    <source>
        <dbReference type="EMBL" id="KAL0124637.1"/>
    </source>
</evidence>
<reference evidence="1 2" key="1">
    <citation type="submission" date="2023-03" db="EMBL/GenBank/DDBJ databases">
        <title>High recombination rates correlate with genetic variation in Cardiocondyla obscurior ants.</title>
        <authorList>
            <person name="Errbii M."/>
        </authorList>
    </citation>
    <scope>NUCLEOTIDE SEQUENCE [LARGE SCALE GENOMIC DNA]</scope>
    <source>
        <strain evidence="1">Alpha-2009</strain>
        <tissue evidence="1">Whole body</tissue>
    </source>
</reference>
<keyword evidence="2" id="KW-1185">Reference proteome</keyword>
<proteinExistence type="predicted"/>
<dbReference type="AlphaFoldDB" id="A0AAW2GBC7"/>
<evidence type="ECO:0000313" key="2">
    <source>
        <dbReference type="Proteomes" id="UP001430953"/>
    </source>
</evidence>
<protein>
    <submittedName>
        <fullName evidence="1">Uncharacterized protein</fullName>
    </submittedName>
</protein>